<feature type="domain" description="Glycosyltransferase subfamily 4-like N-terminal" evidence="2">
    <location>
        <begin position="19"/>
        <end position="208"/>
    </location>
</feature>
<gene>
    <name evidence="3" type="ORF">D1B31_16535</name>
</gene>
<feature type="domain" description="Glycosyl transferase family 1" evidence="1">
    <location>
        <begin position="221"/>
        <end position="381"/>
    </location>
</feature>
<dbReference type="InterPro" id="IPR001296">
    <property type="entry name" value="Glyco_trans_1"/>
</dbReference>
<sequence>MGKAMKILLSSIFSLPSTGGLWTYVTQLKKSLEAAGHSVDIFARHPNLHSFYLFNDSGTRVSFNIPKGKLGLALNKDFEKSKEVDPQILKMETLRTVHKEAIEKAGLEQYDLIHAQDILSASAMAGKKPIKTPLILTVHGCYTTEQQIAGRIGKKESPAWNYSARLEHAGISGSDFTIFPSKYMKEMYVREFSIRDKNLEIIPNGMDIQGFIKSMGKKPKPQPPDPDGKKVIACVARLTKIKGHSCLFKALKKLKEDRTDWVCWLIGDGDLKRNLKKRMKRLGLEKHIIFLGKRSDVPALLKLADICVLPSLQENCPYSIMEAQVAGRCVIASKVGGIPEMVGNGRTGYLFEKGSSRALYKQIKKLLDHEPVRMGIAREAKGWGRHQWSMERVVKQTLDVYKKGIAKKRKRKP</sequence>
<protein>
    <submittedName>
        <fullName evidence="3">Glycosyltransferase family 1 protein</fullName>
    </submittedName>
</protein>
<accession>A0A417YRK5</accession>
<dbReference type="Gene3D" id="3.40.50.2000">
    <property type="entry name" value="Glycogen Phosphorylase B"/>
    <property type="match status" value="2"/>
</dbReference>
<evidence type="ECO:0000313" key="3">
    <source>
        <dbReference type="EMBL" id="RHW37367.1"/>
    </source>
</evidence>
<dbReference type="InterPro" id="IPR050194">
    <property type="entry name" value="Glycosyltransferase_grp1"/>
</dbReference>
<dbReference type="GO" id="GO:0016757">
    <property type="term" value="F:glycosyltransferase activity"/>
    <property type="evidence" value="ECO:0007669"/>
    <property type="project" value="InterPro"/>
</dbReference>
<dbReference type="AlphaFoldDB" id="A0A417YRK5"/>
<dbReference type="PANTHER" id="PTHR45947">
    <property type="entry name" value="SULFOQUINOVOSYL TRANSFERASE SQD2"/>
    <property type="match status" value="1"/>
</dbReference>
<dbReference type="EMBL" id="QWEG01000010">
    <property type="protein sequence ID" value="RHW37367.1"/>
    <property type="molecule type" value="Genomic_DNA"/>
</dbReference>
<evidence type="ECO:0000259" key="1">
    <source>
        <dbReference type="Pfam" id="PF00534"/>
    </source>
</evidence>
<comment type="caution">
    <text evidence="3">The sequence shown here is derived from an EMBL/GenBank/DDBJ whole genome shotgun (WGS) entry which is preliminary data.</text>
</comment>
<dbReference type="PANTHER" id="PTHR45947:SF3">
    <property type="entry name" value="SULFOQUINOVOSYL TRANSFERASE SQD2"/>
    <property type="match status" value="1"/>
</dbReference>
<evidence type="ECO:0000259" key="2">
    <source>
        <dbReference type="Pfam" id="PF13439"/>
    </source>
</evidence>
<dbReference type="Pfam" id="PF00534">
    <property type="entry name" value="Glycos_transf_1"/>
    <property type="match status" value="1"/>
</dbReference>
<proteinExistence type="predicted"/>
<organism evidence="3 4">
    <name type="scientific">Neobacillus notoginsengisoli</name>
    <dbReference type="NCBI Taxonomy" id="1578198"/>
    <lineage>
        <taxon>Bacteria</taxon>
        <taxon>Bacillati</taxon>
        <taxon>Bacillota</taxon>
        <taxon>Bacilli</taxon>
        <taxon>Bacillales</taxon>
        <taxon>Bacillaceae</taxon>
        <taxon>Neobacillus</taxon>
    </lineage>
</organism>
<name>A0A417YRK5_9BACI</name>
<dbReference type="Proteomes" id="UP000284416">
    <property type="component" value="Unassembled WGS sequence"/>
</dbReference>
<dbReference type="InterPro" id="IPR028098">
    <property type="entry name" value="Glyco_trans_4-like_N"/>
</dbReference>
<dbReference type="SUPFAM" id="SSF53756">
    <property type="entry name" value="UDP-Glycosyltransferase/glycogen phosphorylase"/>
    <property type="match status" value="1"/>
</dbReference>
<keyword evidence="4" id="KW-1185">Reference proteome</keyword>
<evidence type="ECO:0000313" key="4">
    <source>
        <dbReference type="Proteomes" id="UP000284416"/>
    </source>
</evidence>
<reference evidence="3 4" key="1">
    <citation type="journal article" date="2017" name="Int. J. Syst. Evol. Microbiol.">
        <title>Bacillus notoginsengisoli sp. nov., a novel bacterium isolated from the rhizosphere of Panax notoginseng.</title>
        <authorList>
            <person name="Zhang M.Y."/>
            <person name="Cheng J."/>
            <person name="Cai Y."/>
            <person name="Zhang T.Y."/>
            <person name="Wu Y.Y."/>
            <person name="Manikprabhu D."/>
            <person name="Li W.J."/>
            <person name="Zhang Y.X."/>
        </authorList>
    </citation>
    <scope>NUCLEOTIDE SEQUENCE [LARGE SCALE GENOMIC DNA]</scope>
    <source>
        <strain evidence="3 4">JCM 30743</strain>
    </source>
</reference>
<dbReference type="Pfam" id="PF13439">
    <property type="entry name" value="Glyco_transf_4"/>
    <property type="match status" value="1"/>
</dbReference>
<dbReference type="CDD" id="cd03801">
    <property type="entry name" value="GT4_PimA-like"/>
    <property type="match status" value="1"/>
</dbReference>
<keyword evidence="3" id="KW-0808">Transferase</keyword>